<sequence length="128" mass="14029">EAAITVPSPPRRAQNFGIGGIVEIPEATEWTVEEPKSSELRLFLHCLCRRRAELRKARASQTYWARWGSLCEGLTVLRAVVLATASVLTAAVLAVGFSQEFRHFVHHRPAGEDFVPVGGANQSATVFT</sequence>
<accession>A0A813D8P8</accession>
<proteinExistence type="predicted"/>
<name>A0A813D8P8_POLGL</name>
<keyword evidence="1" id="KW-0812">Transmembrane</keyword>
<keyword evidence="1" id="KW-0472">Membrane</keyword>
<evidence type="ECO:0000313" key="3">
    <source>
        <dbReference type="Proteomes" id="UP000654075"/>
    </source>
</evidence>
<dbReference type="EMBL" id="CAJNNV010001395">
    <property type="protein sequence ID" value="CAE8584954.1"/>
    <property type="molecule type" value="Genomic_DNA"/>
</dbReference>
<keyword evidence="3" id="KW-1185">Reference proteome</keyword>
<organism evidence="2 3">
    <name type="scientific">Polarella glacialis</name>
    <name type="common">Dinoflagellate</name>
    <dbReference type="NCBI Taxonomy" id="89957"/>
    <lineage>
        <taxon>Eukaryota</taxon>
        <taxon>Sar</taxon>
        <taxon>Alveolata</taxon>
        <taxon>Dinophyceae</taxon>
        <taxon>Suessiales</taxon>
        <taxon>Suessiaceae</taxon>
        <taxon>Polarella</taxon>
    </lineage>
</organism>
<dbReference type="AlphaFoldDB" id="A0A813D8P8"/>
<keyword evidence="1" id="KW-1133">Transmembrane helix</keyword>
<evidence type="ECO:0000313" key="2">
    <source>
        <dbReference type="EMBL" id="CAE8584954.1"/>
    </source>
</evidence>
<gene>
    <name evidence="2" type="ORF">PGLA1383_LOCUS3876</name>
</gene>
<feature type="non-terminal residue" evidence="2">
    <location>
        <position position="1"/>
    </location>
</feature>
<reference evidence="2" key="1">
    <citation type="submission" date="2021-02" db="EMBL/GenBank/DDBJ databases">
        <authorList>
            <person name="Dougan E. K."/>
            <person name="Rhodes N."/>
            <person name="Thang M."/>
            <person name="Chan C."/>
        </authorList>
    </citation>
    <scope>NUCLEOTIDE SEQUENCE</scope>
</reference>
<dbReference type="Proteomes" id="UP000654075">
    <property type="component" value="Unassembled WGS sequence"/>
</dbReference>
<protein>
    <submittedName>
        <fullName evidence="2">Uncharacterized protein</fullName>
    </submittedName>
</protein>
<evidence type="ECO:0000256" key="1">
    <source>
        <dbReference type="SAM" id="Phobius"/>
    </source>
</evidence>
<feature type="transmembrane region" description="Helical" evidence="1">
    <location>
        <begin position="76"/>
        <end position="98"/>
    </location>
</feature>
<comment type="caution">
    <text evidence="2">The sequence shown here is derived from an EMBL/GenBank/DDBJ whole genome shotgun (WGS) entry which is preliminary data.</text>
</comment>